<organism evidence="3 4">
    <name type="scientific">Methylorubrum suomiense</name>
    <dbReference type="NCBI Taxonomy" id="144191"/>
    <lineage>
        <taxon>Bacteria</taxon>
        <taxon>Pseudomonadati</taxon>
        <taxon>Pseudomonadota</taxon>
        <taxon>Alphaproteobacteria</taxon>
        <taxon>Hyphomicrobiales</taxon>
        <taxon>Methylobacteriaceae</taxon>
        <taxon>Methylorubrum</taxon>
    </lineage>
</organism>
<comment type="caution">
    <text evidence="3">The sequence shown here is derived from an EMBL/GenBank/DDBJ whole genome shotgun (WGS) entry which is preliminary data.</text>
</comment>
<proteinExistence type="predicted"/>
<evidence type="ECO:0000313" key="3">
    <source>
        <dbReference type="EMBL" id="GJE74718.1"/>
    </source>
</evidence>
<evidence type="ECO:0000256" key="2">
    <source>
        <dbReference type="SAM" id="Phobius"/>
    </source>
</evidence>
<protein>
    <submittedName>
        <fullName evidence="3">Uncharacterized protein</fullName>
    </submittedName>
</protein>
<accession>A0ABQ4UQX8</accession>
<sequence>MTLFRSETPPPPASLDFGVAPESAAPNTAQLKADIDSGRTGDKVPHGDVGAAPLGTCEEAGGTPPTPQEVRMARRYRASPAVRAAADPHGERSFVMPLFWATAGSIGGLIALGLILFPG</sequence>
<keyword evidence="4" id="KW-1185">Reference proteome</keyword>
<feature type="transmembrane region" description="Helical" evidence="2">
    <location>
        <begin position="98"/>
        <end position="117"/>
    </location>
</feature>
<feature type="compositionally biased region" description="Basic and acidic residues" evidence="1">
    <location>
        <begin position="33"/>
        <end position="46"/>
    </location>
</feature>
<dbReference type="EMBL" id="BPRE01000003">
    <property type="protein sequence ID" value="GJE74718.1"/>
    <property type="molecule type" value="Genomic_DNA"/>
</dbReference>
<evidence type="ECO:0000256" key="1">
    <source>
        <dbReference type="SAM" id="MobiDB-lite"/>
    </source>
</evidence>
<reference evidence="3" key="1">
    <citation type="journal article" date="2021" name="Front. Microbiol.">
        <title>Comprehensive Comparative Genomics and Phenotyping of Methylobacterium Species.</title>
        <authorList>
            <person name="Alessa O."/>
            <person name="Ogura Y."/>
            <person name="Fujitani Y."/>
            <person name="Takami H."/>
            <person name="Hayashi T."/>
            <person name="Sahin N."/>
            <person name="Tani A."/>
        </authorList>
    </citation>
    <scope>NUCLEOTIDE SEQUENCE</scope>
    <source>
        <strain evidence="3">DSM 14458</strain>
    </source>
</reference>
<dbReference type="Proteomes" id="UP001055093">
    <property type="component" value="Unassembled WGS sequence"/>
</dbReference>
<keyword evidence="2" id="KW-1133">Transmembrane helix</keyword>
<keyword evidence="2" id="KW-0472">Membrane</keyword>
<name>A0ABQ4UQX8_9HYPH</name>
<gene>
    <name evidence="3" type="ORF">BGCPKDLD_1291</name>
</gene>
<keyword evidence="2" id="KW-0812">Transmembrane</keyword>
<evidence type="ECO:0000313" key="4">
    <source>
        <dbReference type="Proteomes" id="UP001055093"/>
    </source>
</evidence>
<dbReference type="RefSeq" id="WP_137831035.1">
    <property type="nucleotide sequence ID" value="NZ_BPRE01000003.1"/>
</dbReference>
<feature type="region of interest" description="Disordered" evidence="1">
    <location>
        <begin position="1"/>
        <end position="68"/>
    </location>
</feature>
<reference evidence="3" key="2">
    <citation type="submission" date="2021-08" db="EMBL/GenBank/DDBJ databases">
        <authorList>
            <person name="Tani A."/>
            <person name="Ola A."/>
            <person name="Ogura Y."/>
            <person name="Katsura K."/>
            <person name="Hayashi T."/>
        </authorList>
    </citation>
    <scope>NUCLEOTIDE SEQUENCE</scope>
    <source>
        <strain evidence="3">DSM 14458</strain>
    </source>
</reference>